<gene>
    <name evidence="7" type="ORF">HNQ08_005438</name>
</gene>
<dbReference type="CDD" id="cd00569">
    <property type="entry name" value="HTH_Hin_like"/>
    <property type="match status" value="1"/>
</dbReference>
<organism evidence="7 8">
    <name type="scientific">Deinococcus humi</name>
    <dbReference type="NCBI Taxonomy" id="662880"/>
    <lineage>
        <taxon>Bacteria</taxon>
        <taxon>Thermotogati</taxon>
        <taxon>Deinococcota</taxon>
        <taxon>Deinococci</taxon>
        <taxon>Deinococcales</taxon>
        <taxon>Deinococcaceae</taxon>
        <taxon>Deinococcus</taxon>
    </lineage>
</organism>
<feature type="domain" description="Resolvase/invertase-type recombinase catalytic" evidence="6">
    <location>
        <begin position="8"/>
        <end position="141"/>
    </location>
</feature>
<dbReference type="Gene3D" id="1.10.10.60">
    <property type="entry name" value="Homeodomain-like"/>
    <property type="match status" value="1"/>
</dbReference>
<evidence type="ECO:0000313" key="8">
    <source>
        <dbReference type="Proteomes" id="UP000552709"/>
    </source>
</evidence>
<keyword evidence="8" id="KW-1185">Reference proteome</keyword>
<evidence type="ECO:0000256" key="1">
    <source>
        <dbReference type="ARBA" id="ARBA00009913"/>
    </source>
</evidence>
<evidence type="ECO:0000313" key="7">
    <source>
        <dbReference type="EMBL" id="MBB5366309.1"/>
    </source>
</evidence>
<dbReference type="RefSeq" id="WP_184138235.1">
    <property type="nucleotide sequence ID" value="NZ_JACHFL010000035.1"/>
</dbReference>
<keyword evidence="2" id="KW-0229">DNA integration</keyword>
<dbReference type="InterPro" id="IPR006118">
    <property type="entry name" value="Recombinase_CS"/>
</dbReference>
<dbReference type="AlphaFoldDB" id="A0A7W8K2X4"/>
<keyword evidence="3" id="KW-0238">DNA-binding</keyword>
<proteinExistence type="inferred from homology"/>
<dbReference type="SUPFAM" id="SSF53041">
    <property type="entry name" value="Resolvase-like"/>
    <property type="match status" value="1"/>
</dbReference>
<dbReference type="InterPro" id="IPR006120">
    <property type="entry name" value="Resolvase_HTH_dom"/>
</dbReference>
<feature type="active site" description="O-(5'-phospho-DNA)-serine intermediate" evidence="5">
    <location>
        <position position="16"/>
    </location>
</feature>
<dbReference type="Proteomes" id="UP000552709">
    <property type="component" value="Unassembled WGS sequence"/>
</dbReference>
<dbReference type="PROSITE" id="PS51736">
    <property type="entry name" value="RECOMBINASES_3"/>
    <property type="match status" value="1"/>
</dbReference>
<comment type="caution">
    <text evidence="7">The sequence shown here is derived from an EMBL/GenBank/DDBJ whole genome shotgun (WGS) entry which is preliminary data.</text>
</comment>
<dbReference type="EMBL" id="JACHFL010000035">
    <property type="protein sequence ID" value="MBB5366309.1"/>
    <property type="molecule type" value="Genomic_DNA"/>
</dbReference>
<dbReference type="GO" id="GO:0000150">
    <property type="term" value="F:DNA strand exchange activity"/>
    <property type="evidence" value="ECO:0007669"/>
    <property type="project" value="InterPro"/>
</dbReference>
<dbReference type="SMART" id="SM00857">
    <property type="entry name" value="Resolvase"/>
    <property type="match status" value="1"/>
</dbReference>
<name>A0A7W8K2X4_9DEIO</name>
<dbReference type="Gene3D" id="3.40.50.1390">
    <property type="entry name" value="Resolvase, N-terminal catalytic domain"/>
    <property type="match status" value="1"/>
</dbReference>
<comment type="similarity">
    <text evidence="1">Belongs to the site-specific recombinase resolvase family.</text>
</comment>
<evidence type="ECO:0000256" key="5">
    <source>
        <dbReference type="PIRSR" id="PIRSR606118-50"/>
    </source>
</evidence>
<dbReference type="PANTHER" id="PTHR30461:SF26">
    <property type="entry name" value="RESOLVASE HOMOLOG YNEB"/>
    <property type="match status" value="1"/>
</dbReference>
<evidence type="ECO:0000256" key="4">
    <source>
        <dbReference type="ARBA" id="ARBA00023172"/>
    </source>
</evidence>
<dbReference type="Pfam" id="PF00239">
    <property type="entry name" value="Resolvase"/>
    <property type="match status" value="1"/>
</dbReference>
<evidence type="ECO:0000256" key="2">
    <source>
        <dbReference type="ARBA" id="ARBA00022908"/>
    </source>
</evidence>
<dbReference type="InterPro" id="IPR006119">
    <property type="entry name" value="Resolv_N"/>
</dbReference>
<protein>
    <submittedName>
        <fullName evidence="7">DNA invertase Pin-like site-specific DNA recombinase</fullName>
    </submittedName>
</protein>
<dbReference type="GO" id="GO:0015074">
    <property type="term" value="P:DNA integration"/>
    <property type="evidence" value="ECO:0007669"/>
    <property type="project" value="UniProtKB-KW"/>
</dbReference>
<keyword evidence="4" id="KW-0233">DNA recombination</keyword>
<sequence>MNNPKRGHRLGYTRVSSEDQKTVRQLEGLTFDKVFTDKVSGGNANRPQLTALLGHAREGDTVVIHSMDRLARNLDDLRALVNRLTEKGVRVEFIKEGLTFTGEDSAMSKLLLSVMGAFAEFERALIRERQREGITAAKKAGMYKGRKKTLTAVQVNDLRQRAENGEPKTSIAMDFGISRETVYQYLRITSDK</sequence>
<dbReference type="InterPro" id="IPR050639">
    <property type="entry name" value="SSR_resolvase"/>
</dbReference>
<dbReference type="GO" id="GO:0003677">
    <property type="term" value="F:DNA binding"/>
    <property type="evidence" value="ECO:0007669"/>
    <property type="project" value="UniProtKB-KW"/>
</dbReference>
<dbReference type="InterPro" id="IPR036162">
    <property type="entry name" value="Resolvase-like_N_sf"/>
</dbReference>
<dbReference type="PANTHER" id="PTHR30461">
    <property type="entry name" value="DNA-INVERTASE FROM LAMBDOID PROPHAGE"/>
    <property type="match status" value="1"/>
</dbReference>
<evidence type="ECO:0000256" key="3">
    <source>
        <dbReference type="ARBA" id="ARBA00023125"/>
    </source>
</evidence>
<accession>A0A7W8K2X4</accession>
<dbReference type="Pfam" id="PF02796">
    <property type="entry name" value="HTH_7"/>
    <property type="match status" value="1"/>
</dbReference>
<evidence type="ECO:0000259" key="6">
    <source>
        <dbReference type="PROSITE" id="PS51736"/>
    </source>
</evidence>
<reference evidence="7 8" key="1">
    <citation type="submission" date="2020-08" db="EMBL/GenBank/DDBJ databases">
        <title>Genomic Encyclopedia of Type Strains, Phase IV (KMG-IV): sequencing the most valuable type-strain genomes for metagenomic binning, comparative biology and taxonomic classification.</title>
        <authorList>
            <person name="Goeker M."/>
        </authorList>
    </citation>
    <scope>NUCLEOTIDE SEQUENCE [LARGE SCALE GENOMIC DNA]</scope>
    <source>
        <strain evidence="7 8">DSM 27939</strain>
    </source>
</reference>
<dbReference type="CDD" id="cd03768">
    <property type="entry name" value="SR_ResInv"/>
    <property type="match status" value="1"/>
</dbReference>
<dbReference type="SUPFAM" id="SSF46689">
    <property type="entry name" value="Homeodomain-like"/>
    <property type="match status" value="1"/>
</dbReference>
<dbReference type="InterPro" id="IPR009057">
    <property type="entry name" value="Homeodomain-like_sf"/>
</dbReference>
<dbReference type="PROSITE" id="PS00398">
    <property type="entry name" value="RECOMBINASES_2"/>
    <property type="match status" value="1"/>
</dbReference>